<dbReference type="Pfam" id="PF16793">
    <property type="entry name" value="RepB_primase"/>
    <property type="match status" value="1"/>
</dbReference>
<protein>
    <recommendedName>
        <fullName evidence="1">RepB-like DNA primase domain-containing protein</fullName>
    </recommendedName>
</protein>
<dbReference type="Gene3D" id="3.30.70.1790">
    <property type="entry name" value="RepB DNA-primase, N-terminal domain"/>
    <property type="match status" value="1"/>
</dbReference>
<name>A0A889IR46_9CAUD</name>
<accession>A0A889IR46</accession>
<dbReference type="InterPro" id="IPR039459">
    <property type="entry name" value="RepB-like_DNA_primase_dom"/>
</dbReference>
<evidence type="ECO:0000259" key="1">
    <source>
        <dbReference type="Pfam" id="PF16793"/>
    </source>
</evidence>
<dbReference type="Proteomes" id="UP000622430">
    <property type="component" value="Segment"/>
</dbReference>
<evidence type="ECO:0000313" key="3">
    <source>
        <dbReference type="Proteomes" id="UP000622430"/>
    </source>
</evidence>
<keyword evidence="3" id="KW-1185">Reference proteome</keyword>
<proteinExistence type="predicted"/>
<reference evidence="2" key="1">
    <citation type="submission" date="2021-01" db="EMBL/GenBank/DDBJ databases">
        <authorList>
            <person name="Rakov C."/>
            <person name="Alkalay-Oren S."/>
            <person name="Coppenhagen-Glazer S."/>
            <person name="Hazan R."/>
        </authorList>
    </citation>
    <scope>NUCLEOTIDE SEQUENCE</scope>
</reference>
<sequence>MKSAKERLADCEEFLRQLGRGIPWEGENPERVMAGYAEEATVQTDSTGKKINGGWWPVAWKDGKYINANGNCYVCISSSIKTPNPKTGALRYWRGEASFGHGLALMVDDIGTGKGSKGEIDLEEMVSILQPTAIVETSPGNHQLWYFMAEPVKDMRRFKAFLGSFVSSVLKKGGDNTIKDVSRYGRMPIGINNKRHGSGGDFKYADANGKPFEVQLLHADYANRFTIEDIERAFGFVTVMPVFLNREIDPNDHRFDTYYLRAAEKILSKMKYGEGSDGVVSQNMSGKFRIRCPWGRMHTNGDEFGAYFRGPIPGADVDFVFGCGHDTCRKLFKWGWSAFVDEIVFPVIKSDLAKANRNAPDWAEVSTWTEK</sequence>
<organism evidence="2 3">
    <name type="scientific">Burkholderia phage BCSR52</name>
    <dbReference type="NCBI Taxonomy" id="2805748"/>
    <lineage>
        <taxon>Viruses</taxon>
        <taxon>Duplodnaviria</taxon>
        <taxon>Heunggongvirae</taxon>
        <taxon>Uroviricota</taxon>
        <taxon>Caudoviricetes</taxon>
        <taxon>Lindbergviridae</taxon>
        <taxon>Irusalimvirus</taxon>
        <taxon>Irusalimvirus BCSR52</taxon>
    </lineage>
</organism>
<dbReference type="EMBL" id="MW460246">
    <property type="protein sequence ID" value="QRE00423.1"/>
    <property type="molecule type" value="Genomic_DNA"/>
</dbReference>
<evidence type="ECO:0000313" key="2">
    <source>
        <dbReference type="EMBL" id="QRE00423.1"/>
    </source>
</evidence>
<feature type="domain" description="RepB-like DNA primase" evidence="1">
    <location>
        <begin position="44"/>
        <end position="230"/>
    </location>
</feature>